<dbReference type="EMBL" id="QQTP01000005">
    <property type="protein sequence ID" value="RDJ25518.1"/>
    <property type="molecule type" value="Genomic_DNA"/>
</dbReference>
<evidence type="ECO:0000313" key="4">
    <source>
        <dbReference type="Proteomes" id="UP000255207"/>
    </source>
</evidence>
<evidence type="ECO:0000259" key="2">
    <source>
        <dbReference type="Pfam" id="PF04909"/>
    </source>
</evidence>
<dbReference type="Proteomes" id="UP000255207">
    <property type="component" value="Unassembled WGS sequence"/>
</dbReference>
<accession>A0A370L851</accession>
<dbReference type="GO" id="GO:0016787">
    <property type="term" value="F:hydrolase activity"/>
    <property type="evidence" value="ECO:0007669"/>
    <property type="project" value="UniProtKB-KW"/>
</dbReference>
<dbReference type="PANTHER" id="PTHR21240:SF28">
    <property type="entry name" value="ISO-OROTATE DECARBOXYLASE (EUROFUNG)"/>
    <property type="match status" value="1"/>
</dbReference>
<protein>
    <submittedName>
        <fullName evidence="3">Amidohydrolase</fullName>
    </submittedName>
</protein>
<dbReference type="OrthoDB" id="9799024at2"/>
<reference evidence="4" key="1">
    <citation type="submission" date="2018-07" db="EMBL/GenBank/DDBJ databases">
        <authorList>
            <person name="Safronova V.I."/>
            <person name="Chirak E.R."/>
            <person name="Sazanova A.L."/>
        </authorList>
    </citation>
    <scope>NUCLEOTIDE SEQUENCE [LARGE SCALE GENOMIC DNA]</scope>
    <source>
        <strain evidence="4">RCAM04685</strain>
    </source>
</reference>
<organism evidence="3 4">
    <name type="scientific">Bosea caraganae</name>
    <dbReference type="NCBI Taxonomy" id="2763117"/>
    <lineage>
        <taxon>Bacteria</taxon>
        <taxon>Pseudomonadati</taxon>
        <taxon>Pseudomonadota</taxon>
        <taxon>Alphaproteobacteria</taxon>
        <taxon>Hyphomicrobiales</taxon>
        <taxon>Boseaceae</taxon>
        <taxon>Bosea</taxon>
    </lineage>
</organism>
<dbReference type="PANTHER" id="PTHR21240">
    <property type="entry name" value="2-AMINO-3-CARBOXYLMUCONATE-6-SEMIALDEHYDE DECARBOXYLASE"/>
    <property type="match status" value="1"/>
</dbReference>
<dbReference type="Pfam" id="PF04909">
    <property type="entry name" value="Amidohydro_2"/>
    <property type="match status" value="1"/>
</dbReference>
<dbReference type="GO" id="GO:0005737">
    <property type="term" value="C:cytoplasm"/>
    <property type="evidence" value="ECO:0007669"/>
    <property type="project" value="TreeGrafter"/>
</dbReference>
<dbReference type="RefSeq" id="WP_114829564.1">
    <property type="nucleotide sequence ID" value="NZ_QQTO01000021.1"/>
</dbReference>
<dbReference type="InterPro" id="IPR032465">
    <property type="entry name" value="ACMSD"/>
</dbReference>
<sequence>MIDFHFHAIPPRFVDAVRRGELANVLEIDASDGDNRLVFHAPEGIAVEPGMRIRPNVFDEHLILSAMDAMQLEAVAMSSPPEYFMYWASPEDGERLARLVNDGYAEWAKAWPERFLPLATVPMQDPVAACRELRRAIGELGLRGVAICTHVSGRELDDPVFEPFFATVAELGVPLFLHPQNGGDAARLANHHMWNVVGFPFETAQTATRLILSGVLARHSALKLVLAHGGGYLPYQLGRLDHAWHAREHLRRACPEPPSAYLRNIYCDSLVHGGVALRFLSETVGADHVVLGSDYPFDMGSKEPVMEVSAAGLDARRLRTTALALLTPG</sequence>
<dbReference type="InterPro" id="IPR032466">
    <property type="entry name" value="Metal_Hydrolase"/>
</dbReference>
<dbReference type="GO" id="GO:0019748">
    <property type="term" value="P:secondary metabolic process"/>
    <property type="evidence" value="ECO:0007669"/>
    <property type="project" value="TreeGrafter"/>
</dbReference>
<evidence type="ECO:0000313" key="3">
    <source>
        <dbReference type="EMBL" id="RDJ25518.1"/>
    </source>
</evidence>
<dbReference type="InterPro" id="IPR006680">
    <property type="entry name" value="Amidohydro-rel"/>
</dbReference>
<feature type="domain" description="Amidohydrolase-related" evidence="2">
    <location>
        <begin position="2"/>
        <end position="314"/>
    </location>
</feature>
<comment type="caution">
    <text evidence="3">The sequence shown here is derived from an EMBL/GenBank/DDBJ whole genome shotgun (WGS) entry which is preliminary data.</text>
</comment>
<dbReference type="SUPFAM" id="SSF51556">
    <property type="entry name" value="Metallo-dependent hydrolases"/>
    <property type="match status" value="1"/>
</dbReference>
<keyword evidence="1" id="KW-0456">Lyase</keyword>
<dbReference type="AlphaFoldDB" id="A0A370L851"/>
<name>A0A370L851_9HYPH</name>
<evidence type="ECO:0000256" key="1">
    <source>
        <dbReference type="ARBA" id="ARBA00023239"/>
    </source>
</evidence>
<keyword evidence="4" id="KW-1185">Reference proteome</keyword>
<proteinExistence type="predicted"/>
<gene>
    <name evidence="3" type="ORF">DWE98_12435</name>
</gene>
<keyword evidence="3" id="KW-0378">Hydrolase</keyword>
<dbReference type="GO" id="GO:0016831">
    <property type="term" value="F:carboxy-lyase activity"/>
    <property type="evidence" value="ECO:0007669"/>
    <property type="project" value="InterPro"/>
</dbReference>
<dbReference type="Gene3D" id="3.20.20.140">
    <property type="entry name" value="Metal-dependent hydrolases"/>
    <property type="match status" value="1"/>
</dbReference>